<protein>
    <submittedName>
        <fullName evidence="2">Uncharacterized protein</fullName>
    </submittedName>
</protein>
<sequence length="283" mass="29163">MSAAGKSGAMLVEDPDQTYENVLAEIQSFELPIEATLRPSCKAQLKCSDPSTTGRSPPRFSRRRASLTPQLPAKMAESGEGLGTVPEHERILQEIQSTDTACVGPTLRRAGRPPPVARGAARQVVREGAGGWGSFRAAGRDLSRDRGGAAREAAPVGAARLSHGSCHRAAGGCGCQGASDPGSRGAAPPSPSSPGPGLGSRGRAWGFRALGSCGGRGRLGCGVTEVPTLAQVETLASWAAEGVGELKLSGRRRHHYLPSRAARVGEEGAWAGGEELTLGNALM</sequence>
<organism evidence="2 3">
    <name type="scientific">Eschrichtius robustus</name>
    <name type="common">California gray whale</name>
    <name type="synonym">Eschrichtius gibbosus</name>
    <dbReference type="NCBI Taxonomy" id="9764"/>
    <lineage>
        <taxon>Eukaryota</taxon>
        <taxon>Metazoa</taxon>
        <taxon>Chordata</taxon>
        <taxon>Craniata</taxon>
        <taxon>Vertebrata</taxon>
        <taxon>Euteleostomi</taxon>
        <taxon>Mammalia</taxon>
        <taxon>Eutheria</taxon>
        <taxon>Laurasiatheria</taxon>
        <taxon>Artiodactyla</taxon>
        <taxon>Whippomorpha</taxon>
        <taxon>Cetacea</taxon>
        <taxon>Mysticeti</taxon>
        <taxon>Eschrichtiidae</taxon>
        <taxon>Eschrichtius</taxon>
    </lineage>
</organism>
<feature type="region of interest" description="Disordered" evidence="1">
    <location>
        <begin position="173"/>
        <end position="201"/>
    </location>
</feature>
<name>A0AB34HBC5_ESCRO</name>
<dbReference type="Proteomes" id="UP001159641">
    <property type="component" value="Unassembled WGS sequence"/>
</dbReference>
<evidence type="ECO:0000313" key="3">
    <source>
        <dbReference type="Proteomes" id="UP001159641"/>
    </source>
</evidence>
<accession>A0AB34HBC5</accession>
<feature type="compositionally biased region" description="Low complexity" evidence="1">
    <location>
        <begin position="50"/>
        <end position="59"/>
    </location>
</feature>
<feature type="compositionally biased region" description="Low complexity" evidence="1">
    <location>
        <begin position="177"/>
        <end position="187"/>
    </location>
</feature>
<feature type="region of interest" description="Disordered" evidence="1">
    <location>
        <begin position="136"/>
        <end position="156"/>
    </location>
</feature>
<gene>
    <name evidence="2" type="ORF">J1605_021835</name>
</gene>
<proteinExistence type="predicted"/>
<evidence type="ECO:0000256" key="1">
    <source>
        <dbReference type="SAM" id="MobiDB-lite"/>
    </source>
</evidence>
<feature type="region of interest" description="Disordered" evidence="1">
    <location>
        <begin position="42"/>
        <end position="71"/>
    </location>
</feature>
<dbReference type="AlphaFoldDB" id="A0AB34HBC5"/>
<reference evidence="2 3" key="1">
    <citation type="submission" date="2022-11" db="EMBL/GenBank/DDBJ databases">
        <title>Whole genome sequence of Eschrichtius robustus ER-17-0199.</title>
        <authorList>
            <person name="Bruniche-Olsen A."/>
            <person name="Black A.N."/>
            <person name="Fields C.J."/>
            <person name="Walden K."/>
            <person name="Dewoody J.A."/>
        </authorList>
    </citation>
    <scope>NUCLEOTIDE SEQUENCE [LARGE SCALE GENOMIC DNA]</scope>
    <source>
        <strain evidence="2">ER-17-0199</strain>
        <tissue evidence="2">Blubber</tissue>
    </source>
</reference>
<comment type="caution">
    <text evidence="2">The sequence shown here is derived from an EMBL/GenBank/DDBJ whole genome shotgun (WGS) entry which is preliminary data.</text>
</comment>
<feature type="compositionally biased region" description="Basic and acidic residues" evidence="1">
    <location>
        <begin position="138"/>
        <end position="149"/>
    </location>
</feature>
<keyword evidence="3" id="KW-1185">Reference proteome</keyword>
<dbReference type="EMBL" id="JAIQCJ010001425">
    <property type="protein sequence ID" value="KAJ8789308.1"/>
    <property type="molecule type" value="Genomic_DNA"/>
</dbReference>
<evidence type="ECO:0000313" key="2">
    <source>
        <dbReference type="EMBL" id="KAJ8789308.1"/>
    </source>
</evidence>